<keyword evidence="3" id="KW-1185">Reference proteome</keyword>
<proteinExistence type="predicted"/>
<dbReference type="SUPFAM" id="SSF54909">
    <property type="entry name" value="Dimeric alpha+beta barrel"/>
    <property type="match status" value="1"/>
</dbReference>
<evidence type="ECO:0000313" key="3">
    <source>
        <dbReference type="Proteomes" id="UP001157034"/>
    </source>
</evidence>
<name>A0ABQ6K5M7_9MICO</name>
<comment type="caution">
    <text evidence="2">The sequence shown here is derived from an EMBL/GenBank/DDBJ whole genome shotgun (WGS) entry which is preliminary data.</text>
</comment>
<dbReference type="EMBL" id="BSVB01000001">
    <property type="protein sequence ID" value="GMA95041.1"/>
    <property type="molecule type" value="Genomic_DNA"/>
</dbReference>
<dbReference type="InterPro" id="IPR019887">
    <property type="entry name" value="Tscrpt_reg_AsnC/Lrp_C"/>
</dbReference>
<dbReference type="Pfam" id="PF01037">
    <property type="entry name" value="AsnC_trans_reg"/>
    <property type="match status" value="1"/>
</dbReference>
<evidence type="ECO:0000313" key="2">
    <source>
        <dbReference type="EMBL" id="GMA95041.1"/>
    </source>
</evidence>
<evidence type="ECO:0000259" key="1">
    <source>
        <dbReference type="Pfam" id="PF01037"/>
    </source>
</evidence>
<protein>
    <recommendedName>
        <fullName evidence="1">Transcription regulator AsnC/Lrp ligand binding domain-containing protein</fullName>
    </recommendedName>
</protein>
<accession>A0ABQ6K5M7</accession>
<organism evidence="2 3">
    <name type="scientific">Pseudolysinimonas kribbensis</name>
    <dbReference type="NCBI Taxonomy" id="433641"/>
    <lineage>
        <taxon>Bacteria</taxon>
        <taxon>Bacillati</taxon>
        <taxon>Actinomycetota</taxon>
        <taxon>Actinomycetes</taxon>
        <taxon>Micrococcales</taxon>
        <taxon>Microbacteriaceae</taxon>
        <taxon>Pseudolysinimonas</taxon>
    </lineage>
</organism>
<dbReference type="Gene3D" id="3.30.70.920">
    <property type="match status" value="1"/>
</dbReference>
<reference evidence="3" key="1">
    <citation type="journal article" date="2019" name="Int. J. Syst. Evol. Microbiol.">
        <title>The Global Catalogue of Microorganisms (GCM) 10K type strain sequencing project: providing services to taxonomists for standard genome sequencing and annotation.</title>
        <authorList>
            <consortium name="The Broad Institute Genomics Platform"/>
            <consortium name="The Broad Institute Genome Sequencing Center for Infectious Disease"/>
            <person name="Wu L."/>
            <person name="Ma J."/>
        </authorList>
    </citation>
    <scope>NUCLEOTIDE SEQUENCE [LARGE SCALE GENOMIC DNA]</scope>
    <source>
        <strain evidence="3">NBRC 108894</strain>
    </source>
</reference>
<gene>
    <name evidence="2" type="ORF">GCM10025881_18650</name>
</gene>
<sequence>MQVDPAVDGNTTEAYVELFCRGTVAPDELKRILTGVPEVVDAYTVTGSADAVVHIRSRDIPSLEDALERVRIAPSVDHTRSAIVLSHLIHRHYD</sequence>
<feature type="domain" description="Transcription regulator AsnC/Lrp ligand binding" evidence="1">
    <location>
        <begin position="25"/>
        <end position="86"/>
    </location>
</feature>
<dbReference type="Proteomes" id="UP001157034">
    <property type="component" value="Unassembled WGS sequence"/>
</dbReference>
<dbReference type="InterPro" id="IPR011008">
    <property type="entry name" value="Dimeric_a/b-barrel"/>
</dbReference>